<evidence type="ECO:0000313" key="1">
    <source>
        <dbReference type="EMBL" id="GGA19644.1"/>
    </source>
</evidence>
<reference evidence="2" key="1">
    <citation type="journal article" date="2019" name="Int. J. Syst. Evol. Microbiol.">
        <title>The Global Catalogue of Microorganisms (GCM) 10K type strain sequencing project: providing services to taxonomists for standard genome sequencing and annotation.</title>
        <authorList>
            <consortium name="The Broad Institute Genomics Platform"/>
            <consortium name="The Broad Institute Genome Sequencing Center for Infectious Disease"/>
            <person name="Wu L."/>
            <person name="Ma J."/>
        </authorList>
    </citation>
    <scope>NUCLEOTIDE SEQUENCE [LARGE SCALE GENOMIC DNA]</scope>
    <source>
        <strain evidence="2">CGMCC 1.15439</strain>
    </source>
</reference>
<dbReference type="EMBL" id="BMJA01000001">
    <property type="protein sequence ID" value="GGA19644.1"/>
    <property type="molecule type" value="Genomic_DNA"/>
</dbReference>
<organism evidence="1 2">
    <name type="scientific">Dyella nitratireducens</name>
    <dbReference type="NCBI Taxonomy" id="1849580"/>
    <lineage>
        <taxon>Bacteria</taxon>
        <taxon>Pseudomonadati</taxon>
        <taxon>Pseudomonadota</taxon>
        <taxon>Gammaproteobacteria</taxon>
        <taxon>Lysobacterales</taxon>
        <taxon>Rhodanobacteraceae</taxon>
        <taxon>Dyella</taxon>
    </lineage>
</organism>
<evidence type="ECO:0000313" key="2">
    <source>
        <dbReference type="Proteomes" id="UP000620046"/>
    </source>
</evidence>
<proteinExistence type="predicted"/>
<protein>
    <submittedName>
        <fullName evidence="1">Uncharacterized protein</fullName>
    </submittedName>
</protein>
<sequence length="54" mass="5882">MDSGLRRNDGEVLRNFPGQQWAKAGITMRSANGIDVNIKSEALSQALARRNIPG</sequence>
<keyword evidence="2" id="KW-1185">Reference proteome</keyword>
<gene>
    <name evidence="1" type="ORF">GCM10010981_04560</name>
</gene>
<accession>A0ABQ1FL77</accession>
<comment type="caution">
    <text evidence="1">The sequence shown here is derived from an EMBL/GenBank/DDBJ whole genome shotgun (WGS) entry which is preliminary data.</text>
</comment>
<dbReference type="Proteomes" id="UP000620046">
    <property type="component" value="Unassembled WGS sequence"/>
</dbReference>
<name>A0ABQ1FL77_9GAMM</name>